<proteinExistence type="predicted"/>
<reference evidence="3" key="1">
    <citation type="submission" date="2023-08" db="EMBL/GenBank/DDBJ databases">
        <authorList>
            <person name="Audoor S."/>
            <person name="Bilcke G."/>
        </authorList>
    </citation>
    <scope>NUCLEOTIDE SEQUENCE</scope>
</reference>
<dbReference type="Proteomes" id="UP001295423">
    <property type="component" value="Unassembled WGS sequence"/>
</dbReference>
<feature type="region of interest" description="Disordered" evidence="1">
    <location>
        <begin position="1"/>
        <end position="29"/>
    </location>
</feature>
<keyword evidence="4" id="KW-1185">Reference proteome</keyword>
<evidence type="ECO:0000256" key="1">
    <source>
        <dbReference type="SAM" id="MobiDB-lite"/>
    </source>
</evidence>
<organism evidence="3 4">
    <name type="scientific">Cylindrotheca closterium</name>
    <dbReference type="NCBI Taxonomy" id="2856"/>
    <lineage>
        <taxon>Eukaryota</taxon>
        <taxon>Sar</taxon>
        <taxon>Stramenopiles</taxon>
        <taxon>Ochrophyta</taxon>
        <taxon>Bacillariophyta</taxon>
        <taxon>Bacillariophyceae</taxon>
        <taxon>Bacillariophycidae</taxon>
        <taxon>Bacillariales</taxon>
        <taxon>Bacillariaceae</taxon>
        <taxon>Cylindrotheca</taxon>
    </lineage>
</organism>
<feature type="compositionally biased region" description="Acidic residues" evidence="1">
    <location>
        <begin position="1"/>
        <end position="18"/>
    </location>
</feature>
<name>A0AAD2JM85_9STRA</name>
<sequence length="232" mass="26538">MYDYDYDYDYNSGEEDAYESERQAYEREAQAERERECQAIVAARIREAFEAEVSAAWGVYYNRMQKFNEKGVQRQQTLATALLSKTDSTLALFAMDRPKVVRGNLKHVKEYLVAPPTKIFQAAHLHIGHVVLDEVVLSKQASPLHFDVEIKKVTSTLSITMLCDVLKAHLDAEYRDYEPSIIGELVDAFCEVAVQDWEEEECASGLKVIKGAITKVLRKVEAKRMSWKSSWS</sequence>
<evidence type="ECO:0000313" key="2">
    <source>
        <dbReference type="EMBL" id="CAJ1952036.1"/>
    </source>
</evidence>
<protein>
    <submittedName>
        <fullName evidence="3">Uncharacterized protein</fullName>
    </submittedName>
</protein>
<accession>A0AAD2JM85</accession>
<dbReference type="EMBL" id="CAKOGP040002129">
    <property type="protein sequence ID" value="CAJ1963088.1"/>
    <property type="molecule type" value="Genomic_DNA"/>
</dbReference>
<comment type="caution">
    <text evidence="3">The sequence shown here is derived from an EMBL/GenBank/DDBJ whole genome shotgun (WGS) entry which is preliminary data.</text>
</comment>
<evidence type="ECO:0000313" key="4">
    <source>
        <dbReference type="Proteomes" id="UP001295423"/>
    </source>
</evidence>
<dbReference type="EMBL" id="CAKOGP040001794">
    <property type="protein sequence ID" value="CAJ1952036.1"/>
    <property type="molecule type" value="Genomic_DNA"/>
</dbReference>
<gene>
    <name evidence="2" type="ORF">CYCCA115_LOCUS13362</name>
    <name evidence="3" type="ORF">CYCCA115_LOCUS20001</name>
</gene>
<feature type="compositionally biased region" description="Basic and acidic residues" evidence="1">
    <location>
        <begin position="19"/>
        <end position="29"/>
    </location>
</feature>
<evidence type="ECO:0000313" key="3">
    <source>
        <dbReference type="EMBL" id="CAJ1963088.1"/>
    </source>
</evidence>
<dbReference type="AlphaFoldDB" id="A0AAD2JM85"/>